<evidence type="ECO:0000313" key="2">
    <source>
        <dbReference type="EMBL" id="RAJ85339.1"/>
    </source>
</evidence>
<evidence type="ECO:0000313" key="3">
    <source>
        <dbReference type="Proteomes" id="UP000249819"/>
    </source>
</evidence>
<reference evidence="2 3" key="1">
    <citation type="submission" date="2018-06" db="EMBL/GenBank/DDBJ databases">
        <title>Genomic Encyclopedia of Archaeal and Bacterial Type Strains, Phase II (KMG-II): from individual species to whole genera.</title>
        <authorList>
            <person name="Goeker M."/>
        </authorList>
    </citation>
    <scope>NUCLEOTIDE SEQUENCE [LARGE SCALE GENOMIC DNA]</scope>
    <source>
        <strain evidence="2 3">DSM 29821</strain>
    </source>
</reference>
<gene>
    <name evidence="2" type="ORF">CLV59_10240</name>
</gene>
<organism evidence="2 3">
    <name type="scientific">Chitinophaga dinghuensis</name>
    <dbReference type="NCBI Taxonomy" id="1539050"/>
    <lineage>
        <taxon>Bacteria</taxon>
        <taxon>Pseudomonadati</taxon>
        <taxon>Bacteroidota</taxon>
        <taxon>Chitinophagia</taxon>
        <taxon>Chitinophagales</taxon>
        <taxon>Chitinophagaceae</taxon>
        <taxon>Chitinophaga</taxon>
    </lineage>
</organism>
<accession>A0A327W4A0</accession>
<sequence>MEQNQGRSNNQFPIRKTLIIGSLVIAAIISLTVIQVRRKNMENEGYQKALALMKAHKYGAAFTLLMPLAENNKDLNVKLALAEAMVYCGYWPSDSLMTVLEKEQFQDKAQLKKFGELKQEYAHYSIPVEVKNLLLSVKYTDPRYIQIIDSSLAMHPHSEGLLFCKASVNTQLSDSERSALLMQILAINPRNIPARKELMRTYFKQKNFIAVQTEAVAILKSLPDDGLASVLLPAAKYQQQQDSTKAAQIPPGLNGHEFISASRS</sequence>
<keyword evidence="1" id="KW-0472">Membrane</keyword>
<keyword evidence="3" id="KW-1185">Reference proteome</keyword>
<name>A0A327W4A0_9BACT</name>
<dbReference type="OrthoDB" id="657771at2"/>
<dbReference type="EMBL" id="QLMA01000002">
    <property type="protein sequence ID" value="RAJ85339.1"/>
    <property type="molecule type" value="Genomic_DNA"/>
</dbReference>
<dbReference type="RefSeq" id="WP_111591005.1">
    <property type="nucleotide sequence ID" value="NZ_QLMA01000002.1"/>
</dbReference>
<keyword evidence="1" id="KW-0812">Transmembrane</keyword>
<proteinExistence type="predicted"/>
<feature type="transmembrane region" description="Helical" evidence="1">
    <location>
        <begin position="18"/>
        <end position="36"/>
    </location>
</feature>
<dbReference type="Proteomes" id="UP000249819">
    <property type="component" value="Unassembled WGS sequence"/>
</dbReference>
<dbReference type="AlphaFoldDB" id="A0A327W4A0"/>
<protein>
    <submittedName>
        <fullName evidence="2">Uncharacterized protein</fullName>
    </submittedName>
</protein>
<evidence type="ECO:0000256" key="1">
    <source>
        <dbReference type="SAM" id="Phobius"/>
    </source>
</evidence>
<keyword evidence="1" id="KW-1133">Transmembrane helix</keyword>
<comment type="caution">
    <text evidence="2">The sequence shown here is derived from an EMBL/GenBank/DDBJ whole genome shotgun (WGS) entry which is preliminary data.</text>
</comment>